<dbReference type="PANTHER" id="PTHR42901">
    <property type="entry name" value="ALCOHOL DEHYDROGENASE"/>
    <property type="match status" value="1"/>
</dbReference>
<gene>
    <name evidence="4" type="ORF">C8N28_1005</name>
</gene>
<evidence type="ECO:0000256" key="1">
    <source>
        <dbReference type="ARBA" id="ARBA00006484"/>
    </source>
</evidence>
<evidence type="ECO:0008006" key="6">
    <source>
        <dbReference type="Google" id="ProtNLM"/>
    </source>
</evidence>
<keyword evidence="2" id="KW-0560">Oxidoreductase</keyword>
<reference evidence="4 5" key="1">
    <citation type="submission" date="2019-03" db="EMBL/GenBank/DDBJ databases">
        <title>Genomic Encyclopedia of Archaeal and Bacterial Type Strains, Phase II (KMG-II): from individual species to whole genera.</title>
        <authorList>
            <person name="Goeker M."/>
        </authorList>
    </citation>
    <scope>NUCLEOTIDE SEQUENCE [LARGE SCALE GENOMIC DNA]</scope>
    <source>
        <strain evidence="4 5">DSM 22554</strain>
    </source>
</reference>
<dbReference type="PIRSF" id="PIRSF000126">
    <property type="entry name" value="11-beta-HSD1"/>
    <property type="match status" value="1"/>
</dbReference>
<comment type="caution">
    <text evidence="4">The sequence shown here is derived from an EMBL/GenBank/DDBJ whole genome shotgun (WGS) entry which is preliminary data.</text>
</comment>
<dbReference type="AlphaFoldDB" id="A0A4R1M7L7"/>
<evidence type="ECO:0000313" key="5">
    <source>
        <dbReference type="Proteomes" id="UP000294616"/>
    </source>
</evidence>
<dbReference type="EMBL" id="SMGO01000001">
    <property type="protein sequence ID" value="TCK85693.1"/>
    <property type="molecule type" value="Genomic_DNA"/>
</dbReference>
<dbReference type="Proteomes" id="UP000294616">
    <property type="component" value="Unassembled WGS sequence"/>
</dbReference>
<keyword evidence="5" id="KW-1185">Reference proteome</keyword>
<evidence type="ECO:0000256" key="2">
    <source>
        <dbReference type="ARBA" id="ARBA00023002"/>
    </source>
</evidence>
<accession>A0A4R1M7L7</accession>
<evidence type="ECO:0000256" key="3">
    <source>
        <dbReference type="RuleBase" id="RU000363"/>
    </source>
</evidence>
<comment type="similarity">
    <text evidence="1 3">Belongs to the short-chain dehydrogenases/reductases (SDR) family.</text>
</comment>
<name>A0A4R1M7L7_9SPHI</name>
<dbReference type="Gene3D" id="3.40.50.720">
    <property type="entry name" value="NAD(P)-binding Rossmann-like Domain"/>
    <property type="match status" value="1"/>
</dbReference>
<dbReference type="SUPFAM" id="SSF51735">
    <property type="entry name" value="NAD(P)-binding Rossmann-fold domains"/>
    <property type="match status" value="1"/>
</dbReference>
<dbReference type="PRINTS" id="PR00080">
    <property type="entry name" value="SDRFAMILY"/>
</dbReference>
<dbReference type="Pfam" id="PF00106">
    <property type="entry name" value="adh_short"/>
    <property type="match status" value="1"/>
</dbReference>
<protein>
    <recommendedName>
        <fullName evidence="6">Short-subunit dehydrogenase</fullName>
    </recommendedName>
</protein>
<dbReference type="InterPro" id="IPR036291">
    <property type="entry name" value="NAD(P)-bd_dom_sf"/>
</dbReference>
<dbReference type="CDD" id="cd05233">
    <property type="entry name" value="SDR_c"/>
    <property type="match status" value="1"/>
</dbReference>
<organism evidence="4 5">
    <name type="scientific">Albibacterium bauzanense</name>
    <dbReference type="NCBI Taxonomy" id="653929"/>
    <lineage>
        <taxon>Bacteria</taxon>
        <taxon>Pseudomonadati</taxon>
        <taxon>Bacteroidota</taxon>
        <taxon>Sphingobacteriia</taxon>
        <taxon>Sphingobacteriales</taxon>
        <taxon>Sphingobacteriaceae</taxon>
        <taxon>Albibacterium</taxon>
    </lineage>
</organism>
<proteinExistence type="inferred from homology"/>
<dbReference type="PRINTS" id="PR00081">
    <property type="entry name" value="GDHRDH"/>
</dbReference>
<dbReference type="InterPro" id="IPR002347">
    <property type="entry name" value="SDR_fam"/>
</dbReference>
<sequence>MQNINLFTELIEYLHRFKNMAYVLITGGGKGIGKAIAIELASRGYNVLLVARTEDDLIKLCNKIETTYSVKTQYFKADLSVKGIENDIFRWVQSLNIEIEILVNNAGYGLSGNFESQRLDDLKNMMQLNMITLTAITYAFLPQLKKQEKSFILNIASTAAYQAIPGLSVYAATKSFVLSFSRGLKVELINSSVSVTCILPGPTNTAFMERASLSKRGLELTKKVHMQPENVAKIAVHALLTGKAEVVSGLKNKLTSFLSWLLPKSLIERIAGKLIRNVLH</sequence>
<dbReference type="PANTHER" id="PTHR42901:SF1">
    <property type="entry name" value="ALCOHOL DEHYDROGENASE"/>
    <property type="match status" value="1"/>
</dbReference>
<dbReference type="GO" id="GO:0016491">
    <property type="term" value="F:oxidoreductase activity"/>
    <property type="evidence" value="ECO:0007669"/>
    <property type="project" value="UniProtKB-KW"/>
</dbReference>
<evidence type="ECO:0000313" key="4">
    <source>
        <dbReference type="EMBL" id="TCK85693.1"/>
    </source>
</evidence>